<sequence>MIELSSSTGHRGSTKLINVSVLSDDEFNVGFPIHMQLPLQEYPVYQQKDLLIPTLRNVTISLNGHYACPPEATVRDWCEKYQKIITLAIIFNKSIKT</sequence>
<protein>
    <submittedName>
        <fullName evidence="1">Uncharacterized protein</fullName>
    </submittedName>
</protein>
<dbReference type="Proteomes" id="UP000722957">
    <property type="component" value="Unassembled WGS sequence"/>
</dbReference>
<dbReference type="Proteomes" id="UP000786185">
    <property type="component" value="Unassembled WGS sequence"/>
</dbReference>
<evidence type="ECO:0000313" key="3">
    <source>
        <dbReference type="EMBL" id="MBF4434077.1"/>
    </source>
</evidence>
<dbReference type="EMBL" id="SCLC01000002">
    <property type="protein sequence ID" value="MBF4434077.1"/>
    <property type="molecule type" value="Genomic_DNA"/>
</dbReference>
<proteinExistence type="predicted"/>
<evidence type="ECO:0000313" key="5">
    <source>
        <dbReference type="Proteomes" id="UP000726136"/>
    </source>
</evidence>
<accession>A0A191W3G1</accession>
<dbReference type="OrthoDB" id="9882027at2"/>
<evidence type="ECO:0000313" key="2">
    <source>
        <dbReference type="EMBL" id="MBF4372749.1"/>
    </source>
</evidence>
<organism evidence="1 4">
    <name type="scientific">Vibrio anguillarum</name>
    <name type="common">Listonella anguillarum</name>
    <dbReference type="NCBI Taxonomy" id="55601"/>
    <lineage>
        <taxon>Bacteria</taxon>
        <taxon>Pseudomonadati</taxon>
        <taxon>Pseudomonadota</taxon>
        <taxon>Gammaproteobacteria</taxon>
        <taxon>Vibrionales</taxon>
        <taxon>Vibrionaceae</taxon>
        <taxon>Vibrio</taxon>
    </lineage>
</organism>
<evidence type="ECO:0000313" key="1">
    <source>
        <dbReference type="EMBL" id="MBF4273764.1"/>
    </source>
</evidence>
<dbReference type="AlphaFoldDB" id="A0A191W3G1"/>
<name>A0A191W3G1_VIBAN</name>
<dbReference type="EMBL" id="RDOM01000065">
    <property type="protein sequence ID" value="MBF4273764.1"/>
    <property type="molecule type" value="Genomic_DNA"/>
</dbReference>
<comment type="caution">
    <text evidence="1">The sequence shown here is derived from an EMBL/GenBank/DDBJ whole genome shotgun (WGS) entry which is preliminary data.</text>
</comment>
<evidence type="ECO:0000313" key="4">
    <source>
        <dbReference type="Proteomes" id="UP000722957"/>
    </source>
</evidence>
<dbReference type="Proteomes" id="UP000726136">
    <property type="component" value="Unassembled WGS sequence"/>
</dbReference>
<reference evidence="4 5" key="1">
    <citation type="journal article" date="2021" name="PeerJ">
        <title>Analysis of 44 Vibrio anguillarum genomes reveals high genetic diversity.</title>
        <authorList>
            <person name="Hansen M.J."/>
            <person name="Dalsgaard I."/>
        </authorList>
    </citation>
    <scope>NUCLEOTIDE SEQUENCE [LARGE SCALE GENOMIC DNA]</scope>
    <source>
        <strain evidence="2 5">040915-1/1B</strain>
        <strain evidence="1 4">17-16730-2A</strain>
        <strain evidence="3">850617-1/1</strain>
    </source>
</reference>
<keyword evidence="5" id="KW-1185">Reference proteome</keyword>
<gene>
    <name evidence="1" type="ORF">EAY07_17375</name>
    <name evidence="2" type="ORF">EAY46_06605</name>
    <name evidence="3" type="ORF">ERJ77_06115</name>
</gene>
<dbReference type="EMBL" id="RDPI01000006">
    <property type="protein sequence ID" value="MBF4372749.1"/>
    <property type="molecule type" value="Genomic_DNA"/>
</dbReference>